<evidence type="ECO:0000259" key="1">
    <source>
        <dbReference type="Pfam" id="PF01593"/>
    </source>
</evidence>
<protein>
    <recommendedName>
        <fullName evidence="1">Amine oxidase domain-containing protein</fullName>
    </recommendedName>
</protein>
<comment type="caution">
    <text evidence="2">The sequence shown here is derived from an EMBL/GenBank/DDBJ whole genome shotgun (WGS) entry which is preliminary data.</text>
</comment>
<organism evidence="2 3">
    <name type="scientific">Guptibacillus hwajinpoensis</name>
    <dbReference type="NCBI Taxonomy" id="208199"/>
    <lineage>
        <taxon>Bacteria</taxon>
        <taxon>Bacillati</taxon>
        <taxon>Bacillota</taxon>
        <taxon>Bacilli</taxon>
        <taxon>Bacillales</taxon>
        <taxon>Guptibacillaceae</taxon>
        <taxon>Guptibacillus</taxon>
    </lineage>
</organism>
<dbReference type="OrthoDB" id="5792777at2"/>
<dbReference type="Proteomes" id="UP000035996">
    <property type="component" value="Unassembled WGS sequence"/>
</dbReference>
<dbReference type="GO" id="GO:0016491">
    <property type="term" value="F:oxidoreductase activity"/>
    <property type="evidence" value="ECO:0007669"/>
    <property type="project" value="InterPro"/>
</dbReference>
<keyword evidence="3" id="KW-1185">Reference proteome</keyword>
<dbReference type="PANTHER" id="PTHR16128:SF5">
    <property type="entry name" value="FAD_NAD(P)-BINDING OXIDOREDUCTASE FAMILY PROTEIN"/>
    <property type="match status" value="1"/>
</dbReference>
<sequence length="325" mass="35957">MREVDVAIVGGGIAGIVAATKLIESGRDVLVLDKSKSVGGRLATRRINGGRADHGAQFFTVRTDQFQQLVDQWEQNGWVSKWYGENHARYKSMNGMNQLVKHIASEVPVHLSYKLDRIERDGDFYTLVSDEGNVVKARTVLLTPPAPQSLELLQSSDIQLSEYAIQSLSRIVFQPALVGLITLNEEVATTLPNSGHQDADLPDGIERMVDSYSKGISKERVISIYATSELSKSLYKEEDEVILGELLSRVSSFINSEHTASSQLKRWRYAQAEEVHSAPTLWVSERESIVVAGDAFLRNDDQSGRTRIESAVLSGLAAAKELNDR</sequence>
<reference evidence="2" key="1">
    <citation type="submission" date="2015-06" db="EMBL/GenBank/DDBJ databases">
        <authorList>
            <person name="Liu B."/>
            <person name="Wang J."/>
            <person name="Zhu Y."/>
            <person name="Liu G."/>
            <person name="Chen Q."/>
            <person name="Zheng C."/>
            <person name="Che J."/>
            <person name="Ge C."/>
            <person name="Shi H."/>
            <person name="Pan Z."/>
            <person name="Liu X."/>
        </authorList>
    </citation>
    <scope>NUCLEOTIDE SEQUENCE [LARGE SCALE GENOMIC DNA]</scope>
    <source>
        <strain evidence="2">DSM 16346</strain>
    </source>
</reference>
<evidence type="ECO:0000313" key="3">
    <source>
        <dbReference type="Proteomes" id="UP000035996"/>
    </source>
</evidence>
<dbReference type="AlphaFoldDB" id="A0A0J6FQ86"/>
<dbReference type="InterPro" id="IPR002937">
    <property type="entry name" value="Amino_oxidase"/>
</dbReference>
<dbReference type="PATRIC" id="fig|157733.3.peg.233"/>
<dbReference type="Pfam" id="PF01593">
    <property type="entry name" value="Amino_oxidase"/>
    <property type="match status" value="1"/>
</dbReference>
<dbReference type="Gene3D" id="3.50.50.60">
    <property type="entry name" value="FAD/NAD(P)-binding domain"/>
    <property type="match status" value="1"/>
</dbReference>
<dbReference type="Pfam" id="PF13450">
    <property type="entry name" value="NAD_binding_8"/>
    <property type="match status" value="1"/>
</dbReference>
<dbReference type="RefSeq" id="WP_048311224.1">
    <property type="nucleotide sequence ID" value="NZ_CP119526.1"/>
</dbReference>
<evidence type="ECO:0000313" key="2">
    <source>
        <dbReference type="EMBL" id="KMM36512.1"/>
    </source>
</evidence>
<feature type="domain" description="Amine oxidase" evidence="1">
    <location>
        <begin position="93"/>
        <end position="322"/>
    </location>
</feature>
<dbReference type="Gene3D" id="3.90.660.10">
    <property type="match status" value="1"/>
</dbReference>
<dbReference type="InterPro" id="IPR036188">
    <property type="entry name" value="FAD/NAD-bd_sf"/>
</dbReference>
<dbReference type="PANTHER" id="PTHR16128">
    <property type="entry name" value="FAD/NAD(P)-BINDING OXIDOREDUCTASE FAMILY PROTEIN"/>
    <property type="match status" value="1"/>
</dbReference>
<name>A0A0J6FQ86_9BACL</name>
<dbReference type="SUPFAM" id="SSF51905">
    <property type="entry name" value="FAD/NAD(P)-binding domain"/>
    <property type="match status" value="1"/>
</dbReference>
<proteinExistence type="predicted"/>
<accession>A0A0J6FQ86</accession>
<gene>
    <name evidence="2" type="ORF">AB986_11095</name>
</gene>
<dbReference type="STRING" id="157733.AB986_11095"/>
<dbReference type="EMBL" id="LELK01000004">
    <property type="protein sequence ID" value="KMM36512.1"/>
    <property type="molecule type" value="Genomic_DNA"/>
</dbReference>